<feature type="domain" description="Glucose-methanol-choline oxidoreductase N-terminal" evidence="6">
    <location>
        <begin position="69"/>
        <end position="268"/>
    </location>
</feature>
<dbReference type="Gene3D" id="3.30.410.40">
    <property type="match status" value="1"/>
</dbReference>
<keyword evidence="3" id="KW-0285">Flavoprotein</keyword>
<proteinExistence type="inferred from homology"/>
<accession>A0A5N0V8I4</accession>
<name>A0A5N0V8I4_9PSEU</name>
<organism evidence="8 9">
    <name type="scientific">Amycolatopsis acidicola</name>
    <dbReference type="NCBI Taxonomy" id="2596893"/>
    <lineage>
        <taxon>Bacteria</taxon>
        <taxon>Bacillati</taxon>
        <taxon>Actinomycetota</taxon>
        <taxon>Actinomycetes</taxon>
        <taxon>Pseudonocardiales</taxon>
        <taxon>Pseudonocardiaceae</taxon>
        <taxon>Amycolatopsis</taxon>
    </lineage>
</organism>
<dbReference type="SUPFAM" id="SSF51905">
    <property type="entry name" value="FAD/NAD(P)-binding domain"/>
    <property type="match status" value="1"/>
</dbReference>
<feature type="binding site" evidence="5">
    <location>
        <position position="404"/>
    </location>
    <ligand>
        <name>substrate</name>
    </ligand>
</feature>
<evidence type="ECO:0000256" key="4">
    <source>
        <dbReference type="ARBA" id="ARBA00022827"/>
    </source>
</evidence>
<evidence type="ECO:0000259" key="7">
    <source>
        <dbReference type="Pfam" id="PF05199"/>
    </source>
</evidence>
<dbReference type="GO" id="GO:0050660">
    <property type="term" value="F:flavin adenine dinucleotide binding"/>
    <property type="evidence" value="ECO:0007669"/>
    <property type="project" value="InterPro"/>
</dbReference>
<feature type="domain" description="Glucose-methanol-choline oxidoreductase C-terminal" evidence="7">
    <location>
        <begin position="330"/>
        <end position="453"/>
    </location>
</feature>
<evidence type="ECO:0000256" key="2">
    <source>
        <dbReference type="ARBA" id="ARBA00010790"/>
    </source>
</evidence>
<keyword evidence="9" id="KW-1185">Reference proteome</keyword>
<dbReference type="InterPro" id="IPR007867">
    <property type="entry name" value="GMC_OxRtase_C"/>
</dbReference>
<dbReference type="InterPro" id="IPR012132">
    <property type="entry name" value="GMC_OxRdtase"/>
</dbReference>
<dbReference type="InterPro" id="IPR036188">
    <property type="entry name" value="FAD/NAD-bd_sf"/>
</dbReference>
<gene>
    <name evidence="8" type="ORF">FPZ12_011530</name>
</gene>
<dbReference type="SUPFAM" id="SSF54373">
    <property type="entry name" value="FAD-linked reductases, C-terminal domain"/>
    <property type="match status" value="1"/>
</dbReference>
<comment type="caution">
    <text evidence="8">The sequence shown here is derived from an EMBL/GenBank/DDBJ whole genome shotgun (WGS) entry which is preliminary data.</text>
</comment>
<feature type="binding site" evidence="5">
    <location>
        <position position="208"/>
    </location>
    <ligand>
        <name>FAD</name>
        <dbReference type="ChEBI" id="CHEBI:57692"/>
    </ligand>
</feature>
<dbReference type="GO" id="GO:0016614">
    <property type="term" value="F:oxidoreductase activity, acting on CH-OH group of donors"/>
    <property type="evidence" value="ECO:0007669"/>
    <property type="project" value="InterPro"/>
</dbReference>
<dbReference type="AlphaFoldDB" id="A0A5N0V8I4"/>
<dbReference type="PANTHER" id="PTHR11552:SF147">
    <property type="entry name" value="CHOLINE DEHYDROGENASE, MITOCHONDRIAL"/>
    <property type="match status" value="1"/>
</dbReference>
<dbReference type="Gene3D" id="3.50.50.60">
    <property type="entry name" value="FAD/NAD(P)-binding domain"/>
    <property type="match status" value="1"/>
</dbReference>
<protein>
    <recommendedName>
        <fullName evidence="10">GMC family oxidoreductase</fullName>
    </recommendedName>
</protein>
<dbReference type="OrthoDB" id="9785276at2"/>
<comment type="similarity">
    <text evidence="2">Belongs to the GMC oxidoreductase family.</text>
</comment>
<evidence type="ECO:0000256" key="1">
    <source>
        <dbReference type="ARBA" id="ARBA00001974"/>
    </source>
</evidence>
<evidence type="ECO:0000259" key="6">
    <source>
        <dbReference type="Pfam" id="PF00732"/>
    </source>
</evidence>
<reference evidence="8" key="1">
    <citation type="submission" date="2019-09" db="EMBL/GenBank/DDBJ databases">
        <authorList>
            <person name="Teo W.F.A."/>
            <person name="Duangmal K."/>
        </authorList>
    </citation>
    <scope>NUCLEOTIDE SEQUENCE [LARGE SCALE GENOMIC DNA]</scope>
    <source>
        <strain evidence="8">K81G1</strain>
    </source>
</reference>
<dbReference type="Proteomes" id="UP000319769">
    <property type="component" value="Unassembled WGS sequence"/>
</dbReference>
<evidence type="ECO:0000256" key="5">
    <source>
        <dbReference type="PIRSR" id="PIRSR000137-2"/>
    </source>
</evidence>
<comment type="cofactor">
    <cofactor evidence="1 5">
        <name>FAD</name>
        <dbReference type="ChEBI" id="CHEBI:57692"/>
    </cofactor>
</comment>
<dbReference type="Pfam" id="PF00732">
    <property type="entry name" value="GMC_oxred_N"/>
    <property type="match status" value="1"/>
</dbReference>
<keyword evidence="4 5" id="KW-0274">FAD</keyword>
<evidence type="ECO:0008006" key="10">
    <source>
        <dbReference type="Google" id="ProtNLM"/>
    </source>
</evidence>
<dbReference type="EMBL" id="VMNW02000012">
    <property type="protein sequence ID" value="KAA9162677.1"/>
    <property type="molecule type" value="Genomic_DNA"/>
</dbReference>
<dbReference type="Pfam" id="PF05199">
    <property type="entry name" value="GMC_oxred_C"/>
    <property type="match status" value="1"/>
</dbReference>
<evidence type="ECO:0000313" key="8">
    <source>
        <dbReference type="EMBL" id="KAA9162677.1"/>
    </source>
</evidence>
<feature type="binding site" evidence="5">
    <location>
        <position position="79"/>
    </location>
    <ligand>
        <name>FAD</name>
        <dbReference type="ChEBI" id="CHEBI:57692"/>
    </ligand>
</feature>
<evidence type="ECO:0000313" key="9">
    <source>
        <dbReference type="Proteomes" id="UP000319769"/>
    </source>
</evidence>
<evidence type="ECO:0000256" key="3">
    <source>
        <dbReference type="ARBA" id="ARBA00022630"/>
    </source>
</evidence>
<dbReference type="InterPro" id="IPR000172">
    <property type="entry name" value="GMC_OxRdtase_N"/>
</dbReference>
<dbReference type="PIRSF" id="PIRSF000137">
    <property type="entry name" value="Alcohol_oxidase"/>
    <property type="match status" value="1"/>
</dbReference>
<sequence>MPARGRTPRPMKVVIAGGGNGGLWAAHRLAGSAEVTVVEAGIDPGDPVPRRFLHEHGFPDCDWDYTDTDSGRHLVRGRVLGGGSTVNAAAGSRGQAGGFADWGEGWQWDDLLPALREIESDEQYGDREYHGDRGPIRITRLSPGPLERAFGEAAAAEGHADCPDHNAPGAFGVGPWPTNRVDGGRWGCLAAVAPLVRPRVNLRAQTLVRRILFDGDSATGVEIEGPGGVERLPADLVLCAGGAYGTPELLWRSGVDAPQIGVGLQDHPWVMLDVEADPDAIAQRPVSGSLLRGWLDDPADEYQVFPFSAWLYDRTASRGTWSVSVALMQPESRGRVTRGPGDRARISLGHLAERRDVDRMLTAIERTDAVLARMEAEGTIKIPPGSWWRGVDLERELRRRVETYNHPVGSCGIGRTVDRRLNVRGTRGLKIVDASVMPSIPNGGPNLVSMAIGLIGGSLALADAGLARTP</sequence>
<dbReference type="PANTHER" id="PTHR11552">
    <property type="entry name" value="GLUCOSE-METHANOL-CHOLINE GMC OXIDOREDUCTASE"/>
    <property type="match status" value="1"/>
</dbReference>